<evidence type="ECO:0000313" key="9">
    <source>
        <dbReference type="EMBL" id="MBC3803998.1"/>
    </source>
</evidence>
<dbReference type="PRINTS" id="PR00507">
    <property type="entry name" value="N12N6MTFRASE"/>
</dbReference>
<reference evidence="9 10" key="1">
    <citation type="journal article" date="2020" name="mSystems">
        <title>Defining Genomic and Predicted Metabolic Features of the Acetobacterium Genus.</title>
        <authorList>
            <person name="Ross D.E."/>
            <person name="Marshall C.W."/>
            <person name="Gulliver D."/>
            <person name="May H.D."/>
            <person name="Norman R.S."/>
        </authorList>
    </citation>
    <scope>NUCLEOTIDE SEQUENCE [LARGE SCALE GENOMIC DNA]</scope>
    <source>
        <strain evidence="9 10">DSM 8238</strain>
    </source>
</reference>
<evidence type="ECO:0000313" key="10">
    <source>
        <dbReference type="Proteomes" id="UP000603234"/>
    </source>
</evidence>
<dbReference type="Proteomes" id="UP000603234">
    <property type="component" value="Unassembled WGS sequence"/>
</dbReference>
<dbReference type="PANTHER" id="PTHR42933:SF4">
    <property type="entry name" value="TYPE I RESTRICTION ENZYME ECOKI METHYLASE SUBUNIT"/>
    <property type="match status" value="1"/>
</dbReference>
<dbReference type="InterPro" id="IPR051537">
    <property type="entry name" value="DNA_Adenine_Mtase"/>
</dbReference>
<evidence type="ECO:0000259" key="8">
    <source>
        <dbReference type="Pfam" id="PF02384"/>
    </source>
</evidence>
<evidence type="ECO:0000256" key="2">
    <source>
        <dbReference type="ARBA" id="ARBA00011900"/>
    </source>
</evidence>
<keyword evidence="4" id="KW-0808">Transferase</keyword>
<keyword evidence="10" id="KW-1185">Reference proteome</keyword>
<evidence type="ECO:0000256" key="7">
    <source>
        <dbReference type="ARBA" id="ARBA00047942"/>
    </source>
</evidence>
<dbReference type="InterPro" id="IPR038333">
    <property type="entry name" value="T1MK-like_N_sf"/>
</dbReference>
<keyword evidence="6" id="KW-0680">Restriction system</keyword>
<keyword evidence="5" id="KW-0949">S-adenosyl-L-methionine</keyword>
<dbReference type="GO" id="GO:0032259">
    <property type="term" value="P:methylation"/>
    <property type="evidence" value="ECO:0007669"/>
    <property type="project" value="UniProtKB-KW"/>
</dbReference>
<dbReference type="Gene3D" id="3.40.50.150">
    <property type="entry name" value="Vaccinia Virus protein VP39"/>
    <property type="match status" value="1"/>
</dbReference>
<accession>A0ABR6WUB0</accession>
<evidence type="ECO:0000256" key="6">
    <source>
        <dbReference type="ARBA" id="ARBA00022747"/>
    </source>
</evidence>
<dbReference type="InterPro" id="IPR003356">
    <property type="entry name" value="DNA_methylase_A-5"/>
</dbReference>
<dbReference type="EMBL" id="WJBC01000006">
    <property type="protein sequence ID" value="MBC3803998.1"/>
    <property type="molecule type" value="Genomic_DNA"/>
</dbReference>
<dbReference type="InterPro" id="IPR029063">
    <property type="entry name" value="SAM-dependent_MTases_sf"/>
</dbReference>
<evidence type="ECO:0000256" key="4">
    <source>
        <dbReference type="ARBA" id="ARBA00022679"/>
    </source>
</evidence>
<dbReference type="InterPro" id="IPR002052">
    <property type="entry name" value="DNA_methylase_N6_adenine_CS"/>
</dbReference>
<dbReference type="SUPFAM" id="SSF53335">
    <property type="entry name" value="S-adenosyl-L-methionine-dependent methyltransferases"/>
    <property type="match status" value="1"/>
</dbReference>
<dbReference type="Gene3D" id="1.20.1260.30">
    <property type="match status" value="1"/>
</dbReference>
<evidence type="ECO:0000256" key="5">
    <source>
        <dbReference type="ARBA" id="ARBA00022691"/>
    </source>
</evidence>
<organism evidence="9 10">
    <name type="scientific">Acetobacterium fimetarium</name>
    <dbReference type="NCBI Taxonomy" id="52691"/>
    <lineage>
        <taxon>Bacteria</taxon>
        <taxon>Bacillati</taxon>
        <taxon>Bacillota</taxon>
        <taxon>Clostridia</taxon>
        <taxon>Eubacteriales</taxon>
        <taxon>Eubacteriaceae</taxon>
        <taxon>Acetobacterium</taxon>
    </lineage>
</organism>
<dbReference type="PROSITE" id="PS00092">
    <property type="entry name" value="N6_MTASE"/>
    <property type="match status" value="1"/>
</dbReference>
<proteinExistence type="inferred from homology"/>
<feature type="domain" description="DNA methylase adenine-specific" evidence="8">
    <location>
        <begin position="120"/>
        <end position="424"/>
    </location>
</feature>
<comment type="caution">
    <text evidence="9">The sequence shown here is derived from an EMBL/GenBank/DDBJ whole genome shotgun (WGS) entry which is preliminary data.</text>
</comment>
<evidence type="ECO:0000256" key="1">
    <source>
        <dbReference type="ARBA" id="ARBA00006594"/>
    </source>
</evidence>
<dbReference type="Pfam" id="PF02384">
    <property type="entry name" value="N6_Mtase"/>
    <property type="match status" value="1"/>
</dbReference>
<dbReference type="PANTHER" id="PTHR42933">
    <property type="entry name" value="SLR6095 PROTEIN"/>
    <property type="match status" value="1"/>
</dbReference>
<comment type="similarity">
    <text evidence="1">Belongs to the N(4)/N(6)-methyltransferase family.</text>
</comment>
<dbReference type="GO" id="GO:0008168">
    <property type="term" value="F:methyltransferase activity"/>
    <property type="evidence" value="ECO:0007669"/>
    <property type="project" value="UniProtKB-KW"/>
</dbReference>
<sequence>MNNQEIVSKLWNLCNVLRDDGITYHQYVTELTYILFLKMAKETGTDGAIPEAYRWDVLVKKQGVELKRFYNELLTHLGEETSGRILQIYAGARSNIDEPKNLEKIILNIDALDWYSAKEEGLGNLYEGLLEKNANEKKSGAGQYFTPRVLINIMTKLIAPQPGERCNDPACGTFGFMIAADRYLKKQTDNYFDLGSQTKQDFQKYEAFTGCELVHDTHRLALMNAMLHDIEGEILLGDTLSNAGKAMKNYDVVLTNPPFGTKKGGERSTRDDLTFPSSNKQLNFLQHIYRSLKADGKARAAVVLPDNVLFADGDGASIRADLMDKCNLHTILRLPTGIFYAQGVKTNVLFFTRGKTEKNNTSEVWFYDLRTNMQTFGKTRTLNDEHFADFIKAYTAEDRSAVADERFSCFTREQIAEKNNSLDLGLIRDDSIIDYEDMQNPIESGEEMVAKLEEAVDLINSVLKELRSLEA</sequence>
<evidence type="ECO:0000256" key="3">
    <source>
        <dbReference type="ARBA" id="ARBA00022603"/>
    </source>
</evidence>
<dbReference type="EC" id="2.1.1.72" evidence="2"/>
<comment type="catalytic activity">
    <reaction evidence="7">
        <text>a 2'-deoxyadenosine in DNA + S-adenosyl-L-methionine = an N(6)-methyl-2'-deoxyadenosine in DNA + S-adenosyl-L-homocysteine + H(+)</text>
        <dbReference type="Rhea" id="RHEA:15197"/>
        <dbReference type="Rhea" id="RHEA-COMP:12418"/>
        <dbReference type="Rhea" id="RHEA-COMP:12419"/>
        <dbReference type="ChEBI" id="CHEBI:15378"/>
        <dbReference type="ChEBI" id="CHEBI:57856"/>
        <dbReference type="ChEBI" id="CHEBI:59789"/>
        <dbReference type="ChEBI" id="CHEBI:90615"/>
        <dbReference type="ChEBI" id="CHEBI:90616"/>
        <dbReference type="EC" id="2.1.1.72"/>
    </reaction>
</comment>
<dbReference type="RefSeq" id="WP_186841885.1">
    <property type="nucleotide sequence ID" value="NZ_WJBC01000006.1"/>
</dbReference>
<keyword evidence="3 9" id="KW-0489">Methyltransferase</keyword>
<name>A0ABR6WUB0_9FIRM</name>
<protein>
    <recommendedName>
        <fullName evidence="2">site-specific DNA-methyltransferase (adenine-specific)</fullName>
        <ecNumber evidence="2">2.1.1.72</ecNumber>
    </recommendedName>
</protein>
<gene>
    <name evidence="9" type="ORF">GH808_06050</name>
</gene>